<feature type="chain" id="PRO_5031130227" evidence="1">
    <location>
        <begin position="29"/>
        <end position="63"/>
    </location>
</feature>
<feature type="signal peptide" evidence="1">
    <location>
        <begin position="1"/>
        <end position="28"/>
    </location>
</feature>
<keyword evidence="1" id="KW-0732">Signal</keyword>
<evidence type="ECO:0000313" key="3">
    <source>
        <dbReference type="Proteomes" id="UP000520767"/>
    </source>
</evidence>
<dbReference type="Proteomes" id="UP000520767">
    <property type="component" value="Unassembled WGS sequence"/>
</dbReference>
<proteinExistence type="predicted"/>
<evidence type="ECO:0000256" key="1">
    <source>
        <dbReference type="SAM" id="SignalP"/>
    </source>
</evidence>
<sequence length="63" mass="6459">MPHPSRRPSTVVLLVSVLAAALVAPARATPQGSPLILISTDPYTDAQLAMDGPAGTPPVLTTR</sequence>
<evidence type="ECO:0000313" key="2">
    <source>
        <dbReference type="EMBL" id="MBB4906175.1"/>
    </source>
</evidence>
<protein>
    <submittedName>
        <fullName evidence="2">Uncharacterized protein</fullName>
    </submittedName>
</protein>
<organism evidence="2 3">
    <name type="scientific">Actinophytocola algeriensis</name>
    <dbReference type="NCBI Taxonomy" id="1768010"/>
    <lineage>
        <taxon>Bacteria</taxon>
        <taxon>Bacillati</taxon>
        <taxon>Actinomycetota</taxon>
        <taxon>Actinomycetes</taxon>
        <taxon>Pseudonocardiales</taxon>
        <taxon>Pseudonocardiaceae</taxon>
    </lineage>
</organism>
<accession>A0A7W7Q357</accession>
<keyword evidence="3" id="KW-1185">Reference proteome</keyword>
<dbReference type="AlphaFoldDB" id="A0A7W7Q357"/>
<dbReference type="RefSeq" id="WP_184810285.1">
    <property type="nucleotide sequence ID" value="NZ_JACHJQ010000002.1"/>
</dbReference>
<name>A0A7W7Q357_9PSEU</name>
<comment type="caution">
    <text evidence="2">The sequence shown here is derived from an EMBL/GenBank/DDBJ whole genome shotgun (WGS) entry which is preliminary data.</text>
</comment>
<dbReference type="EMBL" id="JACHJQ010000002">
    <property type="protein sequence ID" value="MBB4906175.1"/>
    <property type="molecule type" value="Genomic_DNA"/>
</dbReference>
<gene>
    <name evidence="2" type="ORF">FHR82_002392</name>
</gene>
<reference evidence="2 3" key="1">
    <citation type="submission" date="2020-08" db="EMBL/GenBank/DDBJ databases">
        <title>Genomic Encyclopedia of Type Strains, Phase III (KMG-III): the genomes of soil and plant-associated and newly described type strains.</title>
        <authorList>
            <person name="Whitman W."/>
        </authorList>
    </citation>
    <scope>NUCLEOTIDE SEQUENCE [LARGE SCALE GENOMIC DNA]</scope>
    <source>
        <strain evidence="2 3">CECT 8960</strain>
    </source>
</reference>